<name>A0A9D1J9G3_9FIRM</name>
<dbReference type="InterPro" id="IPR011990">
    <property type="entry name" value="TPR-like_helical_dom_sf"/>
</dbReference>
<organism evidence="1 2">
    <name type="scientific">Candidatus Coproplasma avicola</name>
    <dbReference type="NCBI Taxonomy" id="2840744"/>
    <lineage>
        <taxon>Bacteria</taxon>
        <taxon>Bacillati</taxon>
        <taxon>Bacillota</taxon>
        <taxon>Clostridia</taxon>
        <taxon>Eubacteriales</taxon>
        <taxon>Candidatus Coproplasma</taxon>
    </lineage>
</organism>
<accession>A0A9D1J9G3</accession>
<proteinExistence type="predicted"/>
<reference evidence="1" key="2">
    <citation type="journal article" date="2021" name="PeerJ">
        <title>Extensive microbial diversity within the chicken gut microbiome revealed by metagenomics and culture.</title>
        <authorList>
            <person name="Gilroy R."/>
            <person name="Ravi A."/>
            <person name="Getino M."/>
            <person name="Pursley I."/>
            <person name="Horton D.L."/>
            <person name="Alikhan N.F."/>
            <person name="Baker D."/>
            <person name="Gharbi K."/>
            <person name="Hall N."/>
            <person name="Watson M."/>
            <person name="Adriaenssens E.M."/>
            <person name="Foster-Nyarko E."/>
            <person name="Jarju S."/>
            <person name="Secka A."/>
            <person name="Antonio M."/>
            <person name="Oren A."/>
            <person name="Chaudhuri R.R."/>
            <person name="La Ragione R."/>
            <person name="Hildebrand F."/>
            <person name="Pallen M.J."/>
        </authorList>
    </citation>
    <scope>NUCLEOTIDE SEQUENCE</scope>
    <source>
        <strain evidence="1">ChiW16-3235</strain>
    </source>
</reference>
<reference evidence="1" key="1">
    <citation type="submission" date="2020-10" db="EMBL/GenBank/DDBJ databases">
        <authorList>
            <person name="Gilroy R."/>
        </authorList>
    </citation>
    <scope>NUCLEOTIDE SEQUENCE</scope>
    <source>
        <strain evidence="1">ChiW16-3235</strain>
    </source>
</reference>
<evidence type="ECO:0000313" key="2">
    <source>
        <dbReference type="Proteomes" id="UP000823913"/>
    </source>
</evidence>
<protein>
    <recommendedName>
        <fullName evidence="3">Tetratricopeptide repeat protein</fullName>
    </recommendedName>
</protein>
<dbReference type="Gene3D" id="1.25.40.10">
    <property type="entry name" value="Tetratricopeptide repeat domain"/>
    <property type="match status" value="2"/>
</dbReference>
<evidence type="ECO:0008006" key="3">
    <source>
        <dbReference type="Google" id="ProtNLM"/>
    </source>
</evidence>
<gene>
    <name evidence="1" type="ORF">IAB94_05315</name>
</gene>
<dbReference type="EMBL" id="DVHK01000109">
    <property type="protein sequence ID" value="HIR67445.1"/>
    <property type="molecule type" value="Genomic_DNA"/>
</dbReference>
<dbReference type="Proteomes" id="UP000823913">
    <property type="component" value="Unassembled WGS sequence"/>
</dbReference>
<dbReference type="SUPFAM" id="SSF48452">
    <property type="entry name" value="TPR-like"/>
    <property type="match status" value="2"/>
</dbReference>
<dbReference type="AlphaFoldDB" id="A0A9D1J9G3"/>
<comment type="caution">
    <text evidence="1">The sequence shown here is derived from an EMBL/GenBank/DDBJ whole genome shotgun (WGS) entry which is preliminary data.</text>
</comment>
<evidence type="ECO:0000313" key="1">
    <source>
        <dbReference type="EMBL" id="HIR67445.1"/>
    </source>
</evidence>
<sequence>MIKTQSIDLSEDRLLAMAADYVEEHNYIGALRMLNKNAELNGNAEDSYMLYAETFDDMGLYEKSVNGWFKYIDYSFGYPDCDFSEAYEGLAVNYLNMGEEEVAAFYYNKLLIETSAELSPENRQEIINNFIVTRKPTLKIAYPPRLADVSGEMEKGVNLMRAGEYESAKAEFSKVGEGNKSYLAARNYIAMCDIIADKCDEAEQECNAVLKKYPDNIQALTTLAAVKNQQKKTEESRTLAQKLLSVGATSTEDLYKIATVCCENNMHEEAYNLFCKIEQELTYDSSVLYFKAVSAYNSGRKRESLDAFDTIQTIYWDAVTAKYYADFVRSHLKEGDEDYKTNPLSYFYRLPQEERESNIEILSAFVRLSDKHAKSISDEIDITDCIRWCFDEGGEHGSYELKMLGAACAVKTAYCDDLLRDVLLDAFQPDSLKMQTIGFIAERNEDSSYGVVVCHIYRRLDIPALKVGRAKRKYFVKAYAMTVARFALVDPDYVYALNAAAGNLYKSLSEGGRLDGAKDIPVLAAAIYLKSGIGEGNTAPEAACAFFNADESKLNILLGE</sequence>